<accession>A0AAU7MB23</accession>
<dbReference type="Pfam" id="PF20137">
    <property type="entry name" value="BubE"/>
    <property type="match status" value="1"/>
</dbReference>
<dbReference type="EMBL" id="CP159342">
    <property type="protein sequence ID" value="XCH75320.1"/>
    <property type="molecule type" value="Genomic_DNA"/>
</dbReference>
<dbReference type="InterPro" id="IPR045384">
    <property type="entry name" value="DUF6527"/>
</dbReference>
<sequence length="148" mass="16487">MTRRTNIEHRFVDSAPDVLDDGVLYVSIRYATALHLCPCGCSSEIVTPISREGWSLTFDGVSVTLHPSVGNWNYPCRSHYWIRRNRIEWAKDRSHDGPDRHRSASAVGSTAPGRQHQDPGGAVVGKGPRLMGTVRAWLRRHGRADDAS</sequence>
<feature type="region of interest" description="Disordered" evidence="1">
    <location>
        <begin position="92"/>
        <end position="127"/>
    </location>
</feature>
<evidence type="ECO:0000313" key="3">
    <source>
        <dbReference type="EMBL" id="XCH75320.1"/>
    </source>
</evidence>
<proteinExistence type="predicted"/>
<evidence type="ECO:0000313" key="2">
    <source>
        <dbReference type="EMBL" id="XBP94620.1"/>
    </source>
</evidence>
<protein>
    <submittedName>
        <fullName evidence="2">DUF6527 family protein</fullName>
    </submittedName>
</protein>
<reference evidence="3" key="2">
    <citation type="submission" date="2024-06" db="EMBL/GenBank/DDBJ databases">
        <title>Micromonospora mangrovi CCTCC AA 2012012 genome sequences.</title>
        <authorList>
            <person name="Gao J."/>
        </authorList>
    </citation>
    <scope>NUCLEOTIDE SEQUENCE</scope>
    <source>
        <strain evidence="3">CCTCC AA 2012012</strain>
    </source>
</reference>
<dbReference type="EMBL" id="CP157762">
    <property type="protein sequence ID" value="XBP94620.1"/>
    <property type="molecule type" value="Genomic_DNA"/>
</dbReference>
<gene>
    <name evidence="3" type="ORF">ABUL08_04230</name>
    <name evidence="2" type="ORF">VK199_04210</name>
</gene>
<dbReference type="RefSeq" id="WP_350934697.1">
    <property type="nucleotide sequence ID" value="NZ_CP157762.1"/>
</dbReference>
<organism evidence="2">
    <name type="scientific">Micromonospora sp. CCTCC AA 2012012</name>
    <dbReference type="NCBI Taxonomy" id="3111921"/>
    <lineage>
        <taxon>Bacteria</taxon>
        <taxon>Bacillati</taxon>
        <taxon>Actinomycetota</taxon>
        <taxon>Actinomycetes</taxon>
        <taxon>Micromonosporales</taxon>
        <taxon>Micromonosporaceae</taxon>
        <taxon>Micromonospora</taxon>
    </lineage>
</organism>
<name>A0AAU7MB23_9ACTN</name>
<dbReference type="AlphaFoldDB" id="A0AAU7MB23"/>
<evidence type="ECO:0000256" key="1">
    <source>
        <dbReference type="SAM" id="MobiDB-lite"/>
    </source>
</evidence>
<reference evidence="2" key="1">
    <citation type="submission" date="2024-01" db="EMBL/GenBank/DDBJ databases">
        <title>The genome sequence of Micromonospora mangrovi CCTCC AA 2012012.</title>
        <authorList>
            <person name="Gao J."/>
        </authorList>
    </citation>
    <scope>NUCLEOTIDE SEQUENCE</scope>
    <source>
        <strain evidence="2">CCTCC AA 2012012</strain>
    </source>
</reference>
<feature type="compositionally biased region" description="Basic and acidic residues" evidence="1">
    <location>
        <begin position="92"/>
        <end position="102"/>
    </location>
</feature>